<dbReference type="InterPro" id="IPR005467">
    <property type="entry name" value="His_kinase_dom"/>
</dbReference>
<gene>
    <name evidence="20" type="ORF">GCM10009111_07960</name>
</gene>
<dbReference type="CDD" id="cd00082">
    <property type="entry name" value="HisKA"/>
    <property type="match status" value="1"/>
</dbReference>
<dbReference type="Pfam" id="PF00512">
    <property type="entry name" value="HisKA"/>
    <property type="match status" value="1"/>
</dbReference>
<evidence type="ECO:0000256" key="5">
    <source>
        <dbReference type="ARBA" id="ARBA00022519"/>
    </source>
</evidence>
<dbReference type="Gene3D" id="1.10.287.130">
    <property type="match status" value="1"/>
</dbReference>
<protein>
    <recommendedName>
        <fullName evidence="3">histidine kinase</fullName>
        <ecNumber evidence="3">2.7.13.3</ecNumber>
    </recommendedName>
</protein>
<name>A0ABP3WDL9_9GAMM</name>
<dbReference type="InterPro" id="IPR036097">
    <property type="entry name" value="HisK_dim/P_sf"/>
</dbReference>
<evidence type="ECO:0000256" key="14">
    <source>
        <dbReference type="PROSITE-ProRule" id="PRU00110"/>
    </source>
</evidence>
<evidence type="ECO:0000256" key="8">
    <source>
        <dbReference type="ARBA" id="ARBA00022692"/>
    </source>
</evidence>
<dbReference type="CDD" id="cd17546">
    <property type="entry name" value="REC_hyHK_CKI1_RcsC-like"/>
    <property type="match status" value="1"/>
</dbReference>
<feature type="domain" description="Histidine kinase" evidence="17">
    <location>
        <begin position="520"/>
        <end position="740"/>
    </location>
</feature>
<dbReference type="InterPro" id="IPR036890">
    <property type="entry name" value="HATPase_C_sf"/>
</dbReference>
<accession>A0ABP3WDL9</accession>
<dbReference type="SUPFAM" id="SSF47226">
    <property type="entry name" value="Histidine-containing phosphotransfer domain, HPT domain"/>
    <property type="match status" value="1"/>
</dbReference>
<dbReference type="SMART" id="SM00448">
    <property type="entry name" value="REC"/>
    <property type="match status" value="1"/>
</dbReference>
<reference evidence="21" key="1">
    <citation type="journal article" date="2019" name="Int. J. Syst. Evol. Microbiol.">
        <title>The Global Catalogue of Microorganisms (GCM) 10K type strain sequencing project: providing services to taxonomists for standard genome sequencing and annotation.</title>
        <authorList>
            <consortium name="The Broad Institute Genomics Platform"/>
            <consortium name="The Broad Institute Genome Sequencing Center for Infectious Disease"/>
            <person name="Wu L."/>
            <person name="Ma J."/>
        </authorList>
    </citation>
    <scope>NUCLEOTIDE SEQUENCE [LARGE SCALE GENOMIC DNA]</scope>
    <source>
        <strain evidence="21">JCM 15608</strain>
    </source>
</reference>
<feature type="modified residue" description="4-aspartylphosphate" evidence="15">
    <location>
        <position position="927"/>
    </location>
</feature>
<feature type="domain" description="Response regulatory" evidence="18">
    <location>
        <begin position="873"/>
        <end position="997"/>
    </location>
</feature>
<evidence type="ECO:0000313" key="20">
    <source>
        <dbReference type="EMBL" id="GAA0813109.1"/>
    </source>
</evidence>
<dbReference type="InterPro" id="IPR001789">
    <property type="entry name" value="Sig_transdc_resp-reg_receiver"/>
</dbReference>
<sequence length="1129" mass="125942">MNIKTPENTSKLLIPLLVIIFAVAVGIILKVQDNKLISTLEKSIANQLSDTFREQKNVFDDFINTQHLHLSFLLDTPPIQGISRAQRNNGIDPVDGTKTDIWATRLSIIFTSLVSNYPAISQVRLIDAKTGFELVRVDKIGQNIKRIPQAKLQNKGSTEYFKETIKLAERSIYTSELNLNRENGVIEYPIKPTIRFAVPVYNDDNDLYAFVITNVLVADLLKELQSISGAAKANFSMLDQDGNIIEHTDERYIFTKDLAPELSWERLFKSEPWHQYPLKLIYYENGQNRFISLFRDLRFAPISSGGATQFTFINSISESNFDELLLEKRLANLGYFSIIFVIFIIITLILLFYIKSAAQLKKTRTEFAAIIHGASDGIIAINKKYEIESYNTAAADFFPELNRSKIGLPLTDVIDFVEEFKESLAFPALIESDNHHFTIKASNNKDVLRVKFSQIVDENNQTIGTALFIQDISEQLKYEQEIKDINASLEEQITERTAELEKERKNAINASNIKSKFVSTISHEMRTPLNGILGSLDLISQEPHSEHVGSLLTMMDSSANSLAVLINDVLDLSKIEAGKLEITEDECNVINLIEDSVIALSPQAVSKGIDLDVDITAVQYSHLNTDAGRLIQILNNLIGNALKFTLHGGVYVAARTSLVANKVRLEVEIIDSGIGIAKENQQKLFQSFAQENNTIASEFGGTGLGLSISKQLCELMDGDISVVSEKGKGSTFSFYIDCEMLNTQLINNVGVLNGESFQLFLCSPFLEKKWANVVRLLGGTIVNEQAQYLIVDCHHAQYQHIKEDEKTLANTILLSRHLENHGHIKHSLAFLNRPTKLLSVLRLFSSDTALLDMFKPEQPLNENIDYPNLAHKTYLVVDDNYINVKIASHLLAAVNAKVIVANSGVEALEKLIIAAQDGVFISAVLMDCQMPIMDGYEATSRIRAGEAGDSYITTPIIALTANAMSGEREKCLALGMSEYLTKPIESNRLYSILNDFIDPDTLAQQNSQINKNNNAVGAVDTPLSLDKADALERLLGDEALYTSLLDMFIEDTPEMLSTLRKNIEEHDLASIKELSHELKGVAGNIGATKLQVILRDIESATKQNDLLHCQQLINELDIEYQKLITIVEG</sequence>
<keyword evidence="10" id="KW-0067">ATP-binding</keyword>
<keyword evidence="11 16" id="KW-1133">Transmembrane helix</keyword>
<keyword evidence="21" id="KW-1185">Reference proteome</keyword>
<evidence type="ECO:0000256" key="2">
    <source>
        <dbReference type="ARBA" id="ARBA00004429"/>
    </source>
</evidence>
<dbReference type="SMART" id="SM00388">
    <property type="entry name" value="HisKA"/>
    <property type="match status" value="1"/>
</dbReference>
<keyword evidence="6 15" id="KW-0597">Phosphoprotein</keyword>
<dbReference type="Proteomes" id="UP001500021">
    <property type="component" value="Unassembled WGS sequence"/>
</dbReference>
<keyword evidence="4" id="KW-1003">Cell membrane</keyword>
<evidence type="ECO:0000256" key="11">
    <source>
        <dbReference type="ARBA" id="ARBA00022989"/>
    </source>
</evidence>
<dbReference type="PROSITE" id="PS50109">
    <property type="entry name" value="HIS_KIN"/>
    <property type="match status" value="1"/>
</dbReference>
<dbReference type="SUPFAM" id="SSF103190">
    <property type="entry name" value="Sensory domain-like"/>
    <property type="match status" value="1"/>
</dbReference>
<dbReference type="SUPFAM" id="SSF52172">
    <property type="entry name" value="CheY-like"/>
    <property type="match status" value="1"/>
</dbReference>
<dbReference type="PANTHER" id="PTHR43047">
    <property type="entry name" value="TWO-COMPONENT HISTIDINE PROTEIN KINASE"/>
    <property type="match status" value="1"/>
</dbReference>
<dbReference type="RefSeq" id="WP_343815235.1">
    <property type="nucleotide sequence ID" value="NZ_BAAAFA010000002.1"/>
</dbReference>
<dbReference type="Pfam" id="PF21623">
    <property type="entry name" value="HK_sensor_dom_bact"/>
    <property type="match status" value="1"/>
</dbReference>
<organism evidence="20 21">
    <name type="scientific">Colwellia asteriadis</name>
    <dbReference type="NCBI Taxonomy" id="517723"/>
    <lineage>
        <taxon>Bacteria</taxon>
        <taxon>Pseudomonadati</taxon>
        <taxon>Pseudomonadota</taxon>
        <taxon>Gammaproteobacteria</taxon>
        <taxon>Alteromonadales</taxon>
        <taxon>Colwelliaceae</taxon>
        <taxon>Colwellia</taxon>
    </lineage>
</organism>
<evidence type="ECO:0000256" key="4">
    <source>
        <dbReference type="ARBA" id="ARBA00022475"/>
    </source>
</evidence>
<dbReference type="Pfam" id="PF00072">
    <property type="entry name" value="Response_reg"/>
    <property type="match status" value="1"/>
</dbReference>
<evidence type="ECO:0000259" key="18">
    <source>
        <dbReference type="PROSITE" id="PS50110"/>
    </source>
</evidence>
<dbReference type="PROSITE" id="PS50894">
    <property type="entry name" value="HPT"/>
    <property type="match status" value="1"/>
</dbReference>
<dbReference type="InterPro" id="IPR011006">
    <property type="entry name" value="CheY-like_superfamily"/>
</dbReference>
<feature type="domain" description="HPt" evidence="19">
    <location>
        <begin position="1037"/>
        <end position="1129"/>
    </location>
</feature>
<feature type="transmembrane region" description="Helical" evidence="16">
    <location>
        <begin position="333"/>
        <end position="354"/>
    </location>
</feature>
<keyword evidence="9" id="KW-0418">Kinase</keyword>
<keyword evidence="8 16" id="KW-0812">Transmembrane</keyword>
<comment type="caution">
    <text evidence="20">The sequence shown here is derived from an EMBL/GenBank/DDBJ whole genome shotgun (WGS) entry which is preliminary data.</text>
</comment>
<comment type="subcellular location">
    <subcellularLocation>
        <location evidence="2">Cell inner membrane</location>
        <topology evidence="2">Multi-pass membrane protein</topology>
    </subcellularLocation>
</comment>
<evidence type="ECO:0000256" key="12">
    <source>
        <dbReference type="ARBA" id="ARBA00023012"/>
    </source>
</evidence>
<evidence type="ECO:0000256" key="7">
    <source>
        <dbReference type="ARBA" id="ARBA00022679"/>
    </source>
</evidence>
<evidence type="ECO:0000256" key="1">
    <source>
        <dbReference type="ARBA" id="ARBA00000085"/>
    </source>
</evidence>
<evidence type="ECO:0000256" key="9">
    <source>
        <dbReference type="ARBA" id="ARBA00022777"/>
    </source>
</evidence>
<evidence type="ECO:0000313" key="21">
    <source>
        <dbReference type="Proteomes" id="UP001500021"/>
    </source>
</evidence>
<dbReference type="Pfam" id="PF02518">
    <property type="entry name" value="HATPase_c"/>
    <property type="match status" value="1"/>
</dbReference>
<dbReference type="SUPFAM" id="SSF47384">
    <property type="entry name" value="Homodimeric domain of signal transducing histidine kinase"/>
    <property type="match status" value="1"/>
</dbReference>
<dbReference type="Pfam" id="PF01627">
    <property type="entry name" value="Hpt"/>
    <property type="match status" value="1"/>
</dbReference>
<dbReference type="InterPro" id="IPR008207">
    <property type="entry name" value="Sig_transdc_His_kin_Hpt_dom"/>
</dbReference>
<dbReference type="SUPFAM" id="SSF55874">
    <property type="entry name" value="ATPase domain of HSP90 chaperone/DNA topoisomerase II/histidine kinase"/>
    <property type="match status" value="1"/>
</dbReference>
<evidence type="ECO:0000256" key="6">
    <source>
        <dbReference type="ARBA" id="ARBA00022553"/>
    </source>
</evidence>
<dbReference type="CDD" id="cd16922">
    <property type="entry name" value="HATPase_EvgS-ArcB-TorS-like"/>
    <property type="match status" value="1"/>
</dbReference>
<proteinExistence type="predicted"/>
<comment type="catalytic activity">
    <reaction evidence="1">
        <text>ATP + protein L-histidine = ADP + protein N-phospho-L-histidine.</text>
        <dbReference type="EC" id="2.7.13.3"/>
    </reaction>
</comment>
<dbReference type="Gene3D" id="3.30.450.20">
    <property type="entry name" value="PAS domain"/>
    <property type="match status" value="2"/>
</dbReference>
<evidence type="ECO:0000256" key="10">
    <source>
        <dbReference type="ARBA" id="ARBA00022840"/>
    </source>
</evidence>
<dbReference type="InterPro" id="IPR003594">
    <property type="entry name" value="HATPase_dom"/>
</dbReference>
<feature type="transmembrane region" description="Helical" evidence="16">
    <location>
        <begin position="12"/>
        <end position="29"/>
    </location>
</feature>
<dbReference type="EC" id="2.7.13.3" evidence="3"/>
<keyword evidence="13 16" id="KW-0472">Membrane</keyword>
<evidence type="ECO:0000256" key="13">
    <source>
        <dbReference type="ARBA" id="ARBA00023136"/>
    </source>
</evidence>
<evidence type="ECO:0000259" key="19">
    <source>
        <dbReference type="PROSITE" id="PS50894"/>
    </source>
</evidence>
<evidence type="ECO:0000259" key="17">
    <source>
        <dbReference type="PROSITE" id="PS50109"/>
    </source>
</evidence>
<dbReference type="PROSITE" id="PS50110">
    <property type="entry name" value="RESPONSE_REGULATORY"/>
    <property type="match status" value="1"/>
</dbReference>
<feature type="modified residue" description="Phosphohistidine" evidence="14">
    <location>
        <position position="1076"/>
    </location>
</feature>
<dbReference type="PANTHER" id="PTHR43047:SF72">
    <property type="entry name" value="OSMOSENSING HISTIDINE PROTEIN KINASE SLN1"/>
    <property type="match status" value="1"/>
</dbReference>
<dbReference type="InterPro" id="IPR029151">
    <property type="entry name" value="Sensor-like_sf"/>
</dbReference>
<keyword evidence="10" id="KW-0547">Nucleotide-binding</keyword>
<dbReference type="Gene3D" id="3.30.565.10">
    <property type="entry name" value="Histidine kinase-like ATPase, C-terminal domain"/>
    <property type="match status" value="1"/>
</dbReference>
<dbReference type="InterPro" id="IPR004358">
    <property type="entry name" value="Sig_transdc_His_kin-like_C"/>
</dbReference>
<keyword evidence="5" id="KW-0997">Cell inner membrane</keyword>
<evidence type="ECO:0000256" key="16">
    <source>
        <dbReference type="SAM" id="Phobius"/>
    </source>
</evidence>
<dbReference type="EMBL" id="BAAAFA010000002">
    <property type="protein sequence ID" value="GAA0813109.1"/>
    <property type="molecule type" value="Genomic_DNA"/>
</dbReference>
<dbReference type="Gene3D" id="3.40.50.2300">
    <property type="match status" value="1"/>
</dbReference>
<evidence type="ECO:0000256" key="15">
    <source>
        <dbReference type="PROSITE-ProRule" id="PRU00169"/>
    </source>
</evidence>
<evidence type="ECO:0000256" key="3">
    <source>
        <dbReference type="ARBA" id="ARBA00012438"/>
    </source>
</evidence>
<dbReference type="SMART" id="SM00387">
    <property type="entry name" value="HATPase_c"/>
    <property type="match status" value="1"/>
</dbReference>
<dbReference type="InterPro" id="IPR048760">
    <property type="entry name" value="VP0354-like_sensor_dom"/>
</dbReference>
<dbReference type="InterPro" id="IPR003661">
    <property type="entry name" value="HisK_dim/P_dom"/>
</dbReference>
<keyword evidence="7" id="KW-0808">Transferase</keyword>
<dbReference type="InterPro" id="IPR036641">
    <property type="entry name" value="HPT_dom_sf"/>
</dbReference>
<keyword evidence="12" id="KW-0902">Two-component regulatory system</keyword>
<dbReference type="PRINTS" id="PR00344">
    <property type="entry name" value="BCTRLSENSOR"/>
</dbReference>
<dbReference type="Gene3D" id="1.20.120.160">
    <property type="entry name" value="HPT domain"/>
    <property type="match status" value="1"/>
</dbReference>